<keyword evidence="5 10" id="KW-0057">Aromatic amino acid biosynthesis</keyword>
<dbReference type="GO" id="GO:0004664">
    <property type="term" value="F:prephenate dehydratase activity"/>
    <property type="evidence" value="ECO:0007669"/>
    <property type="project" value="UniProtKB-UniRule"/>
</dbReference>
<sequence>MKTGYLGPRATFTDLAVRALFPEGEAIPYTTIPDCIDAVVDDEIEVAVVPLENALEGTVNITLDYLIHEVDLPIRGEISAPIRQHFMVHPNQLENWRGRLTAVYSHSHAIAQCHKFLHQELKGIPKHTITSTAAAAQYVAENPDQAIGAIANELAAKEYGLVIAQPDVHDYNYNRTRFIVLSKKLVALPLDSPIYKGQKTTLMVTLPDDRSGALHQVLSAFAWRKLNLSKIESRPTKTGLGNYFFLIDIDTAIDEVLIPGAIAELEALDCHVNILGSYPYYQIQAK</sequence>
<evidence type="ECO:0000256" key="1">
    <source>
        <dbReference type="ARBA" id="ARBA00004741"/>
    </source>
</evidence>
<keyword evidence="14" id="KW-1185">Reference proteome</keyword>
<dbReference type="CDD" id="cd04905">
    <property type="entry name" value="ACT_CM-PDT"/>
    <property type="match status" value="1"/>
</dbReference>
<feature type="domain" description="Prephenate dehydratase" evidence="11">
    <location>
        <begin position="2"/>
        <end position="183"/>
    </location>
</feature>
<dbReference type="AlphaFoldDB" id="A0A7X0LVR6"/>
<dbReference type="Gene3D" id="3.40.190.10">
    <property type="entry name" value="Periplasmic binding protein-like II"/>
    <property type="match status" value="2"/>
</dbReference>
<dbReference type="SUPFAM" id="SSF55021">
    <property type="entry name" value="ACT-like"/>
    <property type="match status" value="1"/>
</dbReference>
<evidence type="ECO:0000256" key="10">
    <source>
        <dbReference type="RuleBase" id="RU361254"/>
    </source>
</evidence>
<dbReference type="InterPro" id="IPR001086">
    <property type="entry name" value="Preph_deHydtase"/>
</dbReference>
<evidence type="ECO:0000313" key="14">
    <source>
        <dbReference type="Proteomes" id="UP000531594"/>
    </source>
</evidence>
<dbReference type="FunFam" id="3.30.70.260:FF:000012">
    <property type="entry name" value="Prephenate dehydratase"/>
    <property type="match status" value="1"/>
</dbReference>
<keyword evidence="6 10" id="KW-0584">Phenylalanine biosynthesis</keyword>
<dbReference type="PROSITE" id="PS51171">
    <property type="entry name" value="PREPHENATE_DEHYDR_3"/>
    <property type="match status" value="1"/>
</dbReference>
<protein>
    <recommendedName>
        <fullName evidence="3 10">Prephenate dehydratase</fullName>
        <shortName evidence="10">PDT</shortName>
        <ecNumber evidence="2 10">4.2.1.51</ecNumber>
    </recommendedName>
</protein>
<dbReference type="EC" id="4.2.1.51" evidence="2 10"/>
<dbReference type="PROSITE" id="PS00858">
    <property type="entry name" value="PREPHENATE_DEHYDR_2"/>
    <property type="match status" value="1"/>
</dbReference>
<evidence type="ECO:0000259" key="12">
    <source>
        <dbReference type="PROSITE" id="PS51671"/>
    </source>
</evidence>
<dbReference type="EMBL" id="JACHGK010000008">
    <property type="protein sequence ID" value="MBB6445888.1"/>
    <property type="molecule type" value="Genomic_DNA"/>
</dbReference>
<evidence type="ECO:0000256" key="4">
    <source>
        <dbReference type="ARBA" id="ARBA00022605"/>
    </source>
</evidence>
<dbReference type="PANTHER" id="PTHR21022:SF19">
    <property type="entry name" value="PREPHENATE DEHYDRATASE-RELATED"/>
    <property type="match status" value="1"/>
</dbReference>
<evidence type="ECO:0000256" key="7">
    <source>
        <dbReference type="ARBA" id="ARBA00023239"/>
    </source>
</evidence>
<dbReference type="SUPFAM" id="SSF53850">
    <property type="entry name" value="Periplasmic binding protein-like II"/>
    <property type="match status" value="1"/>
</dbReference>
<evidence type="ECO:0000256" key="6">
    <source>
        <dbReference type="ARBA" id="ARBA00023222"/>
    </source>
</evidence>
<dbReference type="Pfam" id="PF01842">
    <property type="entry name" value="ACT"/>
    <property type="match status" value="1"/>
</dbReference>
<dbReference type="UniPathway" id="UPA00121">
    <property type="reaction ID" value="UER00345"/>
</dbReference>
<evidence type="ECO:0000259" key="11">
    <source>
        <dbReference type="PROSITE" id="PS51171"/>
    </source>
</evidence>
<feature type="site" description="Essential for prephenate dehydratase activity" evidence="9">
    <location>
        <position position="176"/>
    </location>
</feature>
<evidence type="ECO:0000256" key="3">
    <source>
        <dbReference type="ARBA" id="ARBA00021872"/>
    </source>
</evidence>
<dbReference type="InterPro" id="IPR008242">
    <property type="entry name" value="Chor_mutase/pphenate_deHydtase"/>
</dbReference>
<dbReference type="Gene3D" id="3.30.70.260">
    <property type="match status" value="1"/>
</dbReference>
<comment type="pathway">
    <text evidence="1 10">Amino-acid biosynthesis; L-phenylalanine biosynthesis; phenylpyruvate from prephenate: step 1/1.</text>
</comment>
<evidence type="ECO:0000313" key="13">
    <source>
        <dbReference type="EMBL" id="MBB6445888.1"/>
    </source>
</evidence>
<feature type="domain" description="ACT" evidence="12">
    <location>
        <begin position="202"/>
        <end position="279"/>
    </location>
</feature>
<dbReference type="PIRSF" id="PIRSF001500">
    <property type="entry name" value="Chor_mut_pdt_Ppr"/>
    <property type="match status" value="1"/>
</dbReference>
<evidence type="ECO:0000256" key="5">
    <source>
        <dbReference type="ARBA" id="ARBA00023141"/>
    </source>
</evidence>
<evidence type="ECO:0000256" key="8">
    <source>
        <dbReference type="ARBA" id="ARBA00047848"/>
    </source>
</evidence>
<dbReference type="CDD" id="cd13633">
    <property type="entry name" value="PBP2_Sa-PDT_like"/>
    <property type="match status" value="1"/>
</dbReference>
<dbReference type="InterPro" id="IPR018528">
    <property type="entry name" value="Preph_deHydtase_CS"/>
</dbReference>
<dbReference type="FunFam" id="3.40.190.10:FF:000064">
    <property type="entry name" value="Prephenate dehydratase"/>
    <property type="match status" value="1"/>
</dbReference>
<accession>A0A7X0LVR6</accession>
<comment type="catalytic activity">
    <reaction evidence="8 10">
        <text>prephenate + H(+) = 3-phenylpyruvate + CO2 + H2O</text>
        <dbReference type="Rhea" id="RHEA:21648"/>
        <dbReference type="ChEBI" id="CHEBI:15377"/>
        <dbReference type="ChEBI" id="CHEBI:15378"/>
        <dbReference type="ChEBI" id="CHEBI:16526"/>
        <dbReference type="ChEBI" id="CHEBI:18005"/>
        <dbReference type="ChEBI" id="CHEBI:29934"/>
        <dbReference type="EC" id="4.2.1.51"/>
    </reaction>
</comment>
<dbReference type="Pfam" id="PF00800">
    <property type="entry name" value="PDT"/>
    <property type="match status" value="1"/>
</dbReference>
<comment type="caution">
    <text evidence="13">The sequence shown here is derived from an EMBL/GenBank/DDBJ whole genome shotgun (WGS) entry which is preliminary data.</text>
</comment>
<dbReference type="PANTHER" id="PTHR21022">
    <property type="entry name" value="PREPHENATE DEHYDRATASE P PROTEIN"/>
    <property type="match status" value="1"/>
</dbReference>
<dbReference type="InterPro" id="IPR002912">
    <property type="entry name" value="ACT_dom"/>
</dbReference>
<name>A0A7X0LVR6_9BACI</name>
<evidence type="ECO:0000256" key="9">
    <source>
        <dbReference type="PIRSR" id="PIRSR001500-2"/>
    </source>
</evidence>
<proteinExistence type="predicted"/>
<dbReference type="GO" id="GO:0009094">
    <property type="term" value="P:L-phenylalanine biosynthetic process"/>
    <property type="evidence" value="ECO:0007669"/>
    <property type="project" value="UniProtKB-UniPathway"/>
</dbReference>
<keyword evidence="4 10" id="KW-0028">Amino-acid biosynthesis</keyword>
<dbReference type="InterPro" id="IPR045865">
    <property type="entry name" value="ACT-like_dom_sf"/>
</dbReference>
<reference evidence="13 14" key="1">
    <citation type="submission" date="2020-08" db="EMBL/GenBank/DDBJ databases">
        <title>Genomic Encyclopedia of Type Strains, Phase IV (KMG-IV): sequencing the most valuable type-strain genomes for metagenomic binning, comparative biology and taxonomic classification.</title>
        <authorList>
            <person name="Goeker M."/>
        </authorList>
    </citation>
    <scope>NUCLEOTIDE SEQUENCE [LARGE SCALE GENOMIC DNA]</scope>
    <source>
        <strain evidence="13 14">DSM 5391</strain>
    </source>
</reference>
<dbReference type="Proteomes" id="UP000531594">
    <property type="component" value="Unassembled WGS sequence"/>
</dbReference>
<organism evidence="13 14">
    <name type="scientific">Bacillus benzoevorans</name>
    <dbReference type="NCBI Taxonomy" id="1456"/>
    <lineage>
        <taxon>Bacteria</taxon>
        <taxon>Bacillati</taxon>
        <taxon>Bacillota</taxon>
        <taxon>Bacilli</taxon>
        <taxon>Bacillales</taxon>
        <taxon>Bacillaceae</taxon>
        <taxon>Bacillus</taxon>
    </lineage>
</organism>
<dbReference type="RefSeq" id="WP_184526353.1">
    <property type="nucleotide sequence ID" value="NZ_JACHGK010000008.1"/>
</dbReference>
<dbReference type="PROSITE" id="PS51671">
    <property type="entry name" value="ACT"/>
    <property type="match status" value="1"/>
</dbReference>
<keyword evidence="7 10" id="KW-0456">Lyase</keyword>
<dbReference type="GO" id="GO:0005737">
    <property type="term" value="C:cytoplasm"/>
    <property type="evidence" value="ECO:0007669"/>
    <property type="project" value="TreeGrafter"/>
</dbReference>
<evidence type="ECO:0000256" key="2">
    <source>
        <dbReference type="ARBA" id="ARBA00013147"/>
    </source>
</evidence>
<gene>
    <name evidence="10" type="primary">pheA</name>
    <name evidence="13" type="ORF">HNR53_002537</name>
</gene>
<dbReference type="NCBIfam" id="NF008865">
    <property type="entry name" value="PRK11898.1"/>
    <property type="match status" value="1"/>
</dbReference>